<evidence type="ECO:0000313" key="3">
    <source>
        <dbReference type="EMBL" id="SIO36563.1"/>
    </source>
</evidence>
<reference evidence="3 4" key="1">
    <citation type="submission" date="2016-11" db="EMBL/GenBank/DDBJ databases">
        <authorList>
            <person name="Jaros S."/>
            <person name="Januszkiewicz K."/>
            <person name="Wedrychowicz H."/>
        </authorList>
    </citation>
    <scope>NUCLEOTIDE SEQUENCE [LARGE SCALE GENOMIC DNA]</scope>
    <source>
        <strain evidence="3 4">DSM 24787</strain>
    </source>
</reference>
<feature type="domain" description="Lipid/polyisoprenoid-binding YceI-like" evidence="2">
    <location>
        <begin position="28"/>
        <end position="198"/>
    </location>
</feature>
<evidence type="ECO:0000313" key="4">
    <source>
        <dbReference type="Proteomes" id="UP000185003"/>
    </source>
</evidence>
<dbReference type="SMART" id="SM00867">
    <property type="entry name" value="YceI"/>
    <property type="match status" value="1"/>
</dbReference>
<name>A0A1N6IWZ6_9BACT</name>
<keyword evidence="4" id="KW-1185">Reference proteome</keyword>
<dbReference type="OrthoDB" id="951410at2"/>
<dbReference type="SUPFAM" id="SSF101874">
    <property type="entry name" value="YceI-like"/>
    <property type="match status" value="1"/>
</dbReference>
<keyword evidence="1" id="KW-0732">Signal</keyword>
<evidence type="ECO:0000259" key="2">
    <source>
        <dbReference type="SMART" id="SM00867"/>
    </source>
</evidence>
<evidence type="ECO:0000256" key="1">
    <source>
        <dbReference type="SAM" id="SignalP"/>
    </source>
</evidence>
<protein>
    <submittedName>
        <fullName evidence="3">Polyisoprenoid-binding protein YceI</fullName>
    </submittedName>
</protein>
<dbReference type="Proteomes" id="UP000185003">
    <property type="component" value="Unassembled WGS sequence"/>
</dbReference>
<gene>
    <name evidence="3" type="ORF">SAMN04488055_3423</name>
</gene>
<accession>A0A1N6IWZ6</accession>
<dbReference type="InterPro" id="IPR007372">
    <property type="entry name" value="Lipid/polyisoprenoid-bd_YceI"/>
</dbReference>
<dbReference type="STRING" id="536979.SAMN04488055_3423"/>
<dbReference type="PANTHER" id="PTHR34406:SF1">
    <property type="entry name" value="PROTEIN YCEI"/>
    <property type="match status" value="1"/>
</dbReference>
<dbReference type="PROSITE" id="PS51257">
    <property type="entry name" value="PROKAR_LIPOPROTEIN"/>
    <property type="match status" value="1"/>
</dbReference>
<feature type="signal peptide" evidence="1">
    <location>
        <begin position="1"/>
        <end position="25"/>
    </location>
</feature>
<dbReference type="AlphaFoldDB" id="A0A1N6IWZ6"/>
<organism evidence="3 4">
    <name type="scientific">Chitinophaga niabensis</name>
    <dbReference type="NCBI Taxonomy" id="536979"/>
    <lineage>
        <taxon>Bacteria</taxon>
        <taxon>Pseudomonadati</taxon>
        <taxon>Bacteroidota</taxon>
        <taxon>Chitinophagia</taxon>
        <taxon>Chitinophagales</taxon>
        <taxon>Chitinophagaceae</taxon>
        <taxon>Chitinophaga</taxon>
    </lineage>
</organism>
<dbReference type="Gene3D" id="2.40.128.110">
    <property type="entry name" value="Lipid/polyisoprenoid-binding, YceI-like"/>
    <property type="match status" value="1"/>
</dbReference>
<sequence>MKAILYLYISLLVVFAACSSNQPKANKTFRIVENRSVVEWKGSAPTHFHKGTFQVTGSFETNGEGNITSGQFVIPIASIINTDLPEPAKNELINHLKSPDFFNLAQHPEASFRINNVLYEGEQKPDSNQVTVVGDFSMIGQTHPINFIASVIHEGDRISVEATFSINRLKWGMTSFSDPKAELYILPDVELKLHIQAEKTMH</sequence>
<feature type="chain" id="PRO_5012455669" evidence="1">
    <location>
        <begin position="26"/>
        <end position="202"/>
    </location>
</feature>
<dbReference type="PANTHER" id="PTHR34406">
    <property type="entry name" value="PROTEIN YCEI"/>
    <property type="match status" value="1"/>
</dbReference>
<proteinExistence type="predicted"/>
<dbReference type="RefSeq" id="WP_074240667.1">
    <property type="nucleotide sequence ID" value="NZ_FSRA01000002.1"/>
</dbReference>
<dbReference type="Pfam" id="PF04264">
    <property type="entry name" value="YceI"/>
    <property type="match status" value="1"/>
</dbReference>
<dbReference type="EMBL" id="FSRA01000002">
    <property type="protein sequence ID" value="SIO36563.1"/>
    <property type="molecule type" value="Genomic_DNA"/>
</dbReference>
<dbReference type="InterPro" id="IPR036761">
    <property type="entry name" value="TTHA0802/YceI-like_sf"/>
</dbReference>